<protein>
    <recommendedName>
        <fullName evidence="4">Bacteriocin immunity protein</fullName>
    </recommendedName>
</protein>
<keyword evidence="3" id="KW-1185">Reference proteome</keyword>
<gene>
    <name evidence="2" type="ordered locus">LEUM_1986</name>
</gene>
<reference evidence="2 3" key="1">
    <citation type="journal article" date="2006" name="Proc. Natl. Acad. Sci. U.S.A.">
        <title>Comparative genomics of the lactic acid bacteria.</title>
        <authorList>
            <person name="Makarova K."/>
            <person name="Slesarev A."/>
            <person name="Wolf Y."/>
            <person name="Sorokin A."/>
            <person name="Mirkin B."/>
            <person name="Koonin E."/>
            <person name="Pavlov A."/>
            <person name="Pavlova N."/>
            <person name="Karamychev V."/>
            <person name="Polouchine N."/>
            <person name="Shakhova V."/>
            <person name="Grigoriev I."/>
            <person name="Lou Y."/>
            <person name="Rohksar D."/>
            <person name="Lucas S."/>
            <person name="Huang K."/>
            <person name="Goodstein D.M."/>
            <person name="Hawkins T."/>
            <person name="Plengvidhya V."/>
            <person name="Welker D."/>
            <person name="Hughes J."/>
            <person name="Goh Y."/>
            <person name="Benson A."/>
            <person name="Baldwin K."/>
            <person name="Lee J.H."/>
            <person name="Diaz-Muniz I."/>
            <person name="Dosti B."/>
            <person name="Smeianov V."/>
            <person name="Wechter W."/>
            <person name="Barabote R."/>
            <person name="Lorca G."/>
            <person name="Altermann E."/>
            <person name="Barrangou R."/>
            <person name="Ganesan B."/>
            <person name="Xie Y."/>
            <person name="Rawsthorne H."/>
            <person name="Tamir D."/>
            <person name="Parker C."/>
            <person name="Breidt F."/>
            <person name="Broadbent J."/>
            <person name="Hutkins R."/>
            <person name="O'Sullivan D."/>
            <person name="Steele J."/>
            <person name="Unlu G."/>
            <person name="Saier M."/>
            <person name="Klaenhammer T."/>
            <person name="Richardson P."/>
            <person name="Kozyavkin S."/>
            <person name="Weimer B."/>
            <person name="Mills D."/>
        </authorList>
    </citation>
    <scope>NUCLEOTIDE SEQUENCE [LARGE SCALE GENOMIC DNA]</scope>
    <source>
        <strain evidence="3">ATCC 8293 / DSM 20343 / BCRC 11652 / CCM 1803 / JCM 6124 / NCDO 523 / NBRC 100496 / NCIMB 8023 / NCTC 12954 / NRRL B-1118 / 37Y</strain>
    </source>
</reference>
<proteinExistence type="predicted"/>
<feature type="transmembrane region" description="Helical" evidence="1">
    <location>
        <begin position="29"/>
        <end position="48"/>
    </location>
</feature>
<keyword evidence="1" id="KW-0472">Membrane</keyword>
<keyword evidence="1" id="KW-0812">Transmembrane</keyword>
<evidence type="ECO:0000256" key="1">
    <source>
        <dbReference type="SAM" id="Phobius"/>
    </source>
</evidence>
<sequence length="57" mass="6747">MKKTLLQVMIPVAILMIPLRILYSNYPKLLWLWTILYFSIGFTSSYVIKKLDKKGKK</sequence>
<organism evidence="2 3">
    <name type="scientific">Leuconostoc mesenteroides subsp. mesenteroides (strain ATCC 8293 / DSM 20343 / BCRC 11652 / CCM 1803 / JCM 6124 / NCDO 523 / NBRC 100496 / NCIMB 8023 / NCTC 12954 / NRRL B-1118 / 37Y)</name>
    <dbReference type="NCBI Taxonomy" id="203120"/>
    <lineage>
        <taxon>Bacteria</taxon>
        <taxon>Bacillati</taxon>
        <taxon>Bacillota</taxon>
        <taxon>Bacilli</taxon>
        <taxon>Lactobacillales</taxon>
        <taxon>Lactobacillaceae</taxon>
        <taxon>Leuconostoc</taxon>
    </lineage>
</organism>
<dbReference type="EMBL" id="CP000414">
    <property type="protein sequence ID" value="ABJ63056.1"/>
    <property type="molecule type" value="Genomic_DNA"/>
</dbReference>
<dbReference type="AlphaFoldDB" id="Q03UR6"/>
<dbReference type="Proteomes" id="UP000000362">
    <property type="component" value="Chromosome"/>
</dbReference>
<evidence type="ECO:0000313" key="3">
    <source>
        <dbReference type="Proteomes" id="UP000000362"/>
    </source>
</evidence>
<dbReference type="HOGENOM" id="CLU_3044971_0_0_9"/>
<accession>Q03UR6</accession>
<keyword evidence="1" id="KW-1133">Transmembrane helix</keyword>
<feature type="transmembrane region" description="Helical" evidence="1">
    <location>
        <begin position="5"/>
        <end position="23"/>
    </location>
</feature>
<evidence type="ECO:0008006" key="4">
    <source>
        <dbReference type="Google" id="ProtNLM"/>
    </source>
</evidence>
<name>Q03UR6_LEUMM</name>
<dbReference type="EnsemblBacteria" id="ABJ63056">
    <property type="protein sequence ID" value="ABJ63056"/>
    <property type="gene ID" value="LEUM_1986"/>
</dbReference>
<dbReference type="KEGG" id="lme:LEUM_1986"/>
<evidence type="ECO:0000313" key="2">
    <source>
        <dbReference type="EMBL" id="ABJ63056.1"/>
    </source>
</evidence>